<accession>A0A3N0UZ91</accession>
<dbReference type="SMART" id="SM00387">
    <property type="entry name" value="HATPase_c"/>
    <property type="match status" value="1"/>
</dbReference>
<evidence type="ECO:0000313" key="12">
    <source>
        <dbReference type="Proteomes" id="UP000275137"/>
    </source>
</evidence>
<dbReference type="Gene3D" id="3.30.565.10">
    <property type="entry name" value="Histidine kinase-like ATPase, C-terminal domain"/>
    <property type="match status" value="1"/>
</dbReference>
<dbReference type="PANTHER" id="PTHR42878">
    <property type="entry name" value="TWO-COMPONENT HISTIDINE KINASE"/>
    <property type="match status" value="1"/>
</dbReference>
<dbReference type="PROSITE" id="PS50109">
    <property type="entry name" value="HIS_KIN"/>
    <property type="match status" value="1"/>
</dbReference>
<dbReference type="AlphaFoldDB" id="A0A3N0UZ91"/>
<evidence type="ECO:0000313" key="11">
    <source>
        <dbReference type="EMBL" id="ROH85850.1"/>
    </source>
</evidence>
<comment type="catalytic activity">
    <reaction evidence="1">
        <text>ATP + protein L-histidine = ADP + protein N-phospho-L-histidine.</text>
        <dbReference type="EC" id="2.7.13.3"/>
    </reaction>
</comment>
<dbReference type="RefSeq" id="WP_123237624.1">
    <property type="nucleotide sequence ID" value="NZ_RJVP01000004.1"/>
</dbReference>
<proteinExistence type="predicted"/>
<dbReference type="Pfam" id="PF25323">
    <property type="entry name" value="6TM_PilS"/>
    <property type="match status" value="1"/>
</dbReference>
<evidence type="ECO:0000256" key="1">
    <source>
        <dbReference type="ARBA" id="ARBA00000085"/>
    </source>
</evidence>
<name>A0A3N0UZ91_9PROT</name>
<evidence type="ECO:0000256" key="7">
    <source>
        <dbReference type="ARBA" id="ARBA00022840"/>
    </source>
</evidence>
<dbReference type="InterPro" id="IPR035965">
    <property type="entry name" value="PAS-like_dom_sf"/>
</dbReference>
<feature type="transmembrane region" description="Helical" evidence="9">
    <location>
        <begin position="54"/>
        <end position="75"/>
    </location>
</feature>
<feature type="transmembrane region" description="Helical" evidence="9">
    <location>
        <begin position="107"/>
        <end position="123"/>
    </location>
</feature>
<feature type="transmembrane region" description="Helical" evidence="9">
    <location>
        <begin position="23"/>
        <end position="42"/>
    </location>
</feature>
<comment type="caution">
    <text evidence="11">The sequence shown here is derived from an EMBL/GenBank/DDBJ whole genome shotgun (WGS) entry which is preliminary data.</text>
</comment>
<dbReference type="InterPro" id="IPR003594">
    <property type="entry name" value="HATPase_dom"/>
</dbReference>
<feature type="transmembrane region" description="Helical" evidence="9">
    <location>
        <begin position="130"/>
        <end position="151"/>
    </location>
</feature>
<dbReference type="EMBL" id="RJVP01000004">
    <property type="protein sequence ID" value="ROH85850.1"/>
    <property type="molecule type" value="Genomic_DNA"/>
</dbReference>
<keyword evidence="3" id="KW-0597">Phosphoprotein</keyword>
<dbReference type="InterPro" id="IPR036890">
    <property type="entry name" value="HATPase_C_sf"/>
</dbReference>
<evidence type="ECO:0000256" key="5">
    <source>
        <dbReference type="ARBA" id="ARBA00022741"/>
    </source>
</evidence>
<dbReference type="EC" id="2.7.13.3" evidence="2"/>
<keyword evidence="8" id="KW-0902">Two-component regulatory system</keyword>
<keyword evidence="4" id="KW-0808">Transferase</keyword>
<dbReference type="InterPro" id="IPR004358">
    <property type="entry name" value="Sig_transdc_His_kin-like_C"/>
</dbReference>
<dbReference type="GO" id="GO:0000156">
    <property type="term" value="F:phosphorelay response regulator activity"/>
    <property type="evidence" value="ECO:0007669"/>
    <property type="project" value="TreeGrafter"/>
</dbReference>
<dbReference type="InterPro" id="IPR036097">
    <property type="entry name" value="HisK_dim/P_sf"/>
</dbReference>
<dbReference type="SUPFAM" id="SSF55874">
    <property type="entry name" value="ATPase domain of HSP90 chaperone/DNA topoisomerase II/histidine kinase"/>
    <property type="match status" value="1"/>
</dbReference>
<evidence type="ECO:0000256" key="3">
    <source>
        <dbReference type="ARBA" id="ARBA00022553"/>
    </source>
</evidence>
<keyword evidence="9" id="KW-0812">Transmembrane</keyword>
<keyword evidence="7" id="KW-0067">ATP-binding</keyword>
<evidence type="ECO:0000256" key="6">
    <source>
        <dbReference type="ARBA" id="ARBA00022777"/>
    </source>
</evidence>
<protein>
    <recommendedName>
        <fullName evidence="2">histidine kinase</fullName>
        <ecNumber evidence="2">2.7.13.3</ecNumber>
    </recommendedName>
</protein>
<dbReference type="Pfam" id="PF00512">
    <property type="entry name" value="HisKA"/>
    <property type="match status" value="1"/>
</dbReference>
<dbReference type="GO" id="GO:0005524">
    <property type="term" value="F:ATP binding"/>
    <property type="evidence" value="ECO:0007669"/>
    <property type="project" value="UniProtKB-KW"/>
</dbReference>
<keyword evidence="9" id="KW-1133">Transmembrane helix</keyword>
<dbReference type="Gene3D" id="3.30.450.20">
    <property type="entry name" value="PAS domain"/>
    <property type="match status" value="1"/>
</dbReference>
<dbReference type="Pfam" id="PF02518">
    <property type="entry name" value="HATPase_c"/>
    <property type="match status" value="1"/>
</dbReference>
<dbReference type="GO" id="GO:0007234">
    <property type="term" value="P:osmosensory signaling via phosphorelay pathway"/>
    <property type="evidence" value="ECO:0007669"/>
    <property type="project" value="TreeGrafter"/>
</dbReference>
<dbReference type="InterPro" id="IPR005467">
    <property type="entry name" value="His_kinase_dom"/>
</dbReference>
<dbReference type="Proteomes" id="UP000275137">
    <property type="component" value="Unassembled WGS sequence"/>
</dbReference>
<dbReference type="PRINTS" id="PR00344">
    <property type="entry name" value="BCTRLSENSOR"/>
</dbReference>
<evidence type="ECO:0000259" key="10">
    <source>
        <dbReference type="PROSITE" id="PS50109"/>
    </source>
</evidence>
<keyword evidence="9" id="KW-0472">Membrane</keyword>
<keyword evidence="12" id="KW-1185">Reference proteome</keyword>
<dbReference type="CDD" id="cd00082">
    <property type="entry name" value="HisKA"/>
    <property type="match status" value="1"/>
</dbReference>
<sequence length="537" mass="60345">MTNNTAPTDFHFAPASTYWRSMVLFNLYRFVIAGIFILSYSRLESWWSNFNQPLAMQLAYAYLGVSIVAAVFTWLRKPQFNRQVTLQTLADICLIVALMYASGGLKSGLGLLLVITIAGASVMSQGRLALVYAAYAMVALMLEQSLQLLTWKQDHDMFSHIMLLGFSCFATAWLAHSFARRALQSEALASQRGLDLANLGQLNELITQEMQDGVVIVDQNFVVRHYNLPAQGLLGMDRHPWKDRSLNDCAPQIANLLRTWIYQPAETTPSSNLPGNTLKLNNSGRELQLRMLPIGPDRLHGAVIFLEDWSQMQTHAQQLKLAALGRLTASIAHEIRNPLSSISHANQLLQEDVQDTGNRRLLQIIADNVERMEQMVQDVLQLNRRDRTQRELIKLDEFLQEFHAQFCQVENIPAAQFKLQAAAEVILFDRGHLDQILWNLCRNGWRHANPDYPVLTLTAEVAATNDAIRIEVSDNGSGVQEEIRSHLFEPFFTTAASGTGLGLYITRELCEANDASIHYEPLTVGSRFVLLIKKGPA</sequence>
<reference evidence="11 12" key="1">
    <citation type="submission" date="2018-10" db="EMBL/GenBank/DDBJ databases">
        <authorList>
            <person name="Chen W.-M."/>
        </authorList>
    </citation>
    <scope>NUCLEOTIDE SEQUENCE [LARGE SCALE GENOMIC DNA]</scope>
    <source>
        <strain evidence="11 12">H-5</strain>
    </source>
</reference>
<evidence type="ECO:0000256" key="8">
    <source>
        <dbReference type="ARBA" id="ARBA00023012"/>
    </source>
</evidence>
<dbReference type="GO" id="GO:0000155">
    <property type="term" value="F:phosphorelay sensor kinase activity"/>
    <property type="evidence" value="ECO:0007669"/>
    <property type="project" value="InterPro"/>
</dbReference>
<dbReference type="InterPro" id="IPR050351">
    <property type="entry name" value="BphY/WalK/GraS-like"/>
</dbReference>
<dbReference type="PANTHER" id="PTHR42878:SF7">
    <property type="entry name" value="SENSOR HISTIDINE KINASE GLRK"/>
    <property type="match status" value="1"/>
</dbReference>
<dbReference type="GO" id="GO:0030295">
    <property type="term" value="F:protein kinase activator activity"/>
    <property type="evidence" value="ECO:0007669"/>
    <property type="project" value="TreeGrafter"/>
</dbReference>
<dbReference type="InterPro" id="IPR003661">
    <property type="entry name" value="HisK_dim/P_dom"/>
</dbReference>
<dbReference type="SUPFAM" id="SSF55785">
    <property type="entry name" value="PYP-like sensor domain (PAS domain)"/>
    <property type="match status" value="1"/>
</dbReference>
<dbReference type="SUPFAM" id="SSF47384">
    <property type="entry name" value="Homodimeric domain of signal transducing histidine kinase"/>
    <property type="match status" value="1"/>
</dbReference>
<keyword evidence="6 11" id="KW-0418">Kinase</keyword>
<dbReference type="Gene3D" id="1.10.287.130">
    <property type="match status" value="1"/>
</dbReference>
<dbReference type="SMART" id="SM00388">
    <property type="entry name" value="HisKA"/>
    <property type="match status" value="1"/>
</dbReference>
<gene>
    <name evidence="11" type="ORF">ED236_08935</name>
</gene>
<evidence type="ECO:0000256" key="9">
    <source>
        <dbReference type="SAM" id="Phobius"/>
    </source>
</evidence>
<feature type="transmembrane region" description="Helical" evidence="9">
    <location>
        <begin position="157"/>
        <end position="175"/>
    </location>
</feature>
<evidence type="ECO:0000256" key="2">
    <source>
        <dbReference type="ARBA" id="ARBA00012438"/>
    </source>
</evidence>
<feature type="domain" description="Histidine kinase" evidence="10">
    <location>
        <begin position="330"/>
        <end position="536"/>
    </location>
</feature>
<evidence type="ECO:0000256" key="4">
    <source>
        <dbReference type="ARBA" id="ARBA00022679"/>
    </source>
</evidence>
<keyword evidence="5" id="KW-0547">Nucleotide-binding</keyword>
<organism evidence="11 12">
    <name type="scientific">Pseudomethylobacillus aquaticus</name>
    <dbReference type="NCBI Taxonomy" id="2676064"/>
    <lineage>
        <taxon>Bacteria</taxon>
        <taxon>Pseudomonadati</taxon>
        <taxon>Pseudomonadota</taxon>
        <taxon>Betaproteobacteria</taxon>
        <taxon>Nitrosomonadales</taxon>
        <taxon>Methylophilaceae</taxon>
        <taxon>Pseudomethylobacillus</taxon>
    </lineage>
</organism>